<organism evidence="5 6">
    <name type="scientific">Solirubrobacter pauli</name>
    <dbReference type="NCBI Taxonomy" id="166793"/>
    <lineage>
        <taxon>Bacteria</taxon>
        <taxon>Bacillati</taxon>
        <taxon>Actinomycetota</taxon>
        <taxon>Thermoleophilia</taxon>
        <taxon>Solirubrobacterales</taxon>
        <taxon>Solirubrobacteraceae</taxon>
        <taxon>Solirubrobacter</taxon>
    </lineage>
</organism>
<evidence type="ECO:0000313" key="6">
    <source>
        <dbReference type="Proteomes" id="UP000278962"/>
    </source>
</evidence>
<dbReference type="Proteomes" id="UP000278962">
    <property type="component" value="Unassembled WGS sequence"/>
</dbReference>
<keyword evidence="1 3" id="KW-0732">Signal</keyword>
<dbReference type="Gene3D" id="2.60.40.1220">
    <property type="match status" value="1"/>
</dbReference>
<keyword evidence="2" id="KW-0186">Copper</keyword>
<evidence type="ECO:0000259" key="4">
    <source>
        <dbReference type="Pfam" id="PF04234"/>
    </source>
</evidence>
<dbReference type="OrthoDB" id="5242236at2"/>
<accession>A0A660L9C4</accession>
<dbReference type="RefSeq" id="WP_121249369.1">
    <property type="nucleotide sequence ID" value="NZ_RBIL01000001.1"/>
</dbReference>
<protein>
    <submittedName>
        <fullName evidence="5">Methionine-rich copper-binding protein CopC</fullName>
    </submittedName>
</protein>
<evidence type="ECO:0000256" key="3">
    <source>
        <dbReference type="SAM" id="SignalP"/>
    </source>
</evidence>
<evidence type="ECO:0000256" key="1">
    <source>
        <dbReference type="ARBA" id="ARBA00022729"/>
    </source>
</evidence>
<name>A0A660L9C4_9ACTN</name>
<comment type="caution">
    <text evidence="5">The sequence shown here is derived from an EMBL/GenBank/DDBJ whole genome shotgun (WGS) entry which is preliminary data.</text>
</comment>
<sequence>MRKQVTTALAATAAVSAIVTATAFAHTEVKSTYPSKNQSVSKKLSKVTVTFSGQIRSGTIKVTGPSGTISSGKGGRDPRDVKRIAVPIKSSKKAGTYTAKWTMKAADGHTQSGTFKFKIK</sequence>
<reference evidence="5 6" key="1">
    <citation type="submission" date="2018-10" db="EMBL/GenBank/DDBJ databases">
        <title>Genomic Encyclopedia of Archaeal and Bacterial Type Strains, Phase II (KMG-II): from individual species to whole genera.</title>
        <authorList>
            <person name="Goeker M."/>
        </authorList>
    </citation>
    <scope>NUCLEOTIDE SEQUENCE [LARGE SCALE GENOMIC DNA]</scope>
    <source>
        <strain evidence="5 6">DSM 14954</strain>
    </source>
</reference>
<evidence type="ECO:0000256" key="2">
    <source>
        <dbReference type="ARBA" id="ARBA00023008"/>
    </source>
</evidence>
<keyword evidence="6" id="KW-1185">Reference proteome</keyword>
<dbReference type="InterPro" id="IPR014755">
    <property type="entry name" value="Cu-Rt/internalin_Ig-like"/>
</dbReference>
<dbReference type="Pfam" id="PF04234">
    <property type="entry name" value="CopC"/>
    <property type="match status" value="1"/>
</dbReference>
<proteinExistence type="predicted"/>
<feature type="chain" id="PRO_5024885020" evidence="3">
    <location>
        <begin position="26"/>
        <end position="120"/>
    </location>
</feature>
<dbReference type="GO" id="GO:0042597">
    <property type="term" value="C:periplasmic space"/>
    <property type="evidence" value="ECO:0007669"/>
    <property type="project" value="InterPro"/>
</dbReference>
<dbReference type="SUPFAM" id="SSF81296">
    <property type="entry name" value="E set domains"/>
    <property type="match status" value="1"/>
</dbReference>
<evidence type="ECO:0000313" key="5">
    <source>
        <dbReference type="EMBL" id="RKQ91608.1"/>
    </source>
</evidence>
<dbReference type="EMBL" id="RBIL01000001">
    <property type="protein sequence ID" value="RKQ91608.1"/>
    <property type="molecule type" value="Genomic_DNA"/>
</dbReference>
<dbReference type="InterPro" id="IPR014756">
    <property type="entry name" value="Ig_E-set"/>
</dbReference>
<dbReference type="GO" id="GO:0046688">
    <property type="term" value="P:response to copper ion"/>
    <property type="evidence" value="ECO:0007669"/>
    <property type="project" value="InterPro"/>
</dbReference>
<dbReference type="InterPro" id="IPR007348">
    <property type="entry name" value="CopC_dom"/>
</dbReference>
<dbReference type="AlphaFoldDB" id="A0A660L9C4"/>
<feature type="signal peptide" evidence="3">
    <location>
        <begin position="1"/>
        <end position="25"/>
    </location>
</feature>
<dbReference type="GO" id="GO:0005507">
    <property type="term" value="F:copper ion binding"/>
    <property type="evidence" value="ECO:0007669"/>
    <property type="project" value="InterPro"/>
</dbReference>
<feature type="domain" description="CopC" evidence="4">
    <location>
        <begin position="26"/>
        <end position="119"/>
    </location>
</feature>
<gene>
    <name evidence="5" type="ORF">C8N24_1431</name>
</gene>